<sequence length="317" mass="36514">MGSFWGHVDEGIFFIIIAVWWMLHAFREYILAESKGVPMRPNIHYDVTIKRPLPIEIIFKILFPIVGFLGEFLDGGVRFQDEHGNFVKLIYQQHMTIYGIFIIHGVTDLMAWFKAPLFPSFNYMTAFLAFTWYGVAFYYHASMHGKEPVETIVHILPIYVMFVVSTAILLEVKWKEGVWTMVIRSYGVLTLGTWFSHVAFMLYVHDRFPGGEPSNLDRTDPNNVTYVKAMFGLHLLANLVVSILLYALVYVTLSFRLKIHIKMPKYGQESEKLYSHKKCAYKRVPLNSQDVCSEDSTLLLGSDSKTQDSQAVKSEDL</sequence>
<evidence type="ECO:0000256" key="2">
    <source>
        <dbReference type="ARBA" id="ARBA00006948"/>
    </source>
</evidence>
<dbReference type="Pfam" id="PF04819">
    <property type="entry name" value="DUF716"/>
    <property type="match status" value="1"/>
</dbReference>
<evidence type="ECO:0000256" key="5">
    <source>
        <dbReference type="ARBA" id="ARBA00023136"/>
    </source>
</evidence>
<feature type="transmembrane region" description="Helical" evidence="6">
    <location>
        <begin position="231"/>
        <end position="253"/>
    </location>
</feature>
<protein>
    <submittedName>
        <fullName evidence="7">Uncharacterized protein</fullName>
    </submittedName>
</protein>
<comment type="subcellular location">
    <subcellularLocation>
        <location evidence="1">Membrane</location>
        <topology evidence="1">Multi-pass membrane protein</topology>
    </subcellularLocation>
</comment>
<reference evidence="7 8" key="1">
    <citation type="submission" date="2024-04" db="EMBL/GenBank/DDBJ databases">
        <authorList>
            <consortium name="Genoscope - CEA"/>
            <person name="William W."/>
        </authorList>
    </citation>
    <scope>NUCLEOTIDE SEQUENCE [LARGE SCALE GENOMIC DNA]</scope>
</reference>
<dbReference type="InterPro" id="IPR006904">
    <property type="entry name" value="DUF716"/>
</dbReference>
<proteinExistence type="inferred from homology"/>
<dbReference type="Proteomes" id="UP001497497">
    <property type="component" value="Unassembled WGS sequence"/>
</dbReference>
<dbReference type="GO" id="GO:0016020">
    <property type="term" value="C:membrane"/>
    <property type="evidence" value="ECO:0007669"/>
    <property type="project" value="UniProtKB-SubCell"/>
</dbReference>
<feature type="transmembrane region" description="Helical" evidence="6">
    <location>
        <begin position="53"/>
        <end position="73"/>
    </location>
</feature>
<comment type="caution">
    <text evidence="7">The sequence shown here is derived from an EMBL/GenBank/DDBJ whole genome shotgun (WGS) entry which is preliminary data.</text>
</comment>
<evidence type="ECO:0000256" key="6">
    <source>
        <dbReference type="SAM" id="Phobius"/>
    </source>
</evidence>
<comment type="similarity">
    <text evidence="2">Belongs to the TMEM45 family.</text>
</comment>
<name>A0AAV2HH77_LYMST</name>
<feature type="transmembrane region" description="Helical" evidence="6">
    <location>
        <begin position="12"/>
        <end position="32"/>
    </location>
</feature>
<organism evidence="7 8">
    <name type="scientific">Lymnaea stagnalis</name>
    <name type="common">Great pond snail</name>
    <name type="synonym">Helix stagnalis</name>
    <dbReference type="NCBI Taxonomy" id="6523"/>
    <lineage>
        <taxon>Eukaryota</taxon>
        <taxon>Metazoa</taxon>
        <taxon>Spiralia</taxon>
        <taxon>Lophotrochozoa</taxon>
        <taxon>Mollusca</taxon>
        <taxon>Gastropoda</taxon>
        <taxon>Heterobranchia</taxon>
        <taxon>Euthyneura</taxon>
        <taxon>Panpulmonata</taxon>
        <taxon>Hygrophila</taxon>
        <taxon>Lymnaeoidea</taxon>
        <taxon>Lymnaeidae</taxon>
        <taxon>Lymnaea</taxon>
    </lineage>
</organism>
<evidence type="ECO:0000313" key="7">
    <source>
        <dbReference type="EMBL" id="CAL1533331.1"/>
    </source>
</evidence>
<dbReference type="PANTHER" id="PTHR16007">
    <property type="entry name" value="EPIDIDYMAL MEMBRANE PROTEIN E9-RELATED"/>
    <property type="match status" value="1"/>
</dbReference>
<keyword evidence="3 6" id="KW-0812">Transmembrane</keyword>
<dbReference type="InterPro" id="IPR042127">
    <property type="entry name" value="TMEM45"/>
</dbReference>
<feature type="transmembrane region" description="Helical" evidence="6">
    <location>
        <begin position="182"/>
        <end position="204"/>
    </location>
</feature>
<evidence type="ECO:0000256" key="1">
    <source>
        <dbReference type="ARBA" id="ARBA00004141"/>
    </source>
</evidence>
<evidence type="ECO:0000256" key="4">
    <source>
        <dbReference type="ARBA" id="ARBA00022989"/>
    </source>
</evidence>
<dbReference type="AlphaFoldDB" id="A0AAV2HH77"/>
<keyword evidence="8" id="KW-1185">Reference proteome</keyword>
<accession>A0AAV2HH77</accession>
<feature type="transmembrane region" description="Helical" evidence="6">
    <location>
        <begin position="93"/>
        <end position="113"/>
    </location>
</feature>
<gene>
    <name evidence="7" type="ORF">GSLYS_00007349001</name>
</gene>
<evidence type="ECO:0000256" key="3">
    <source>
        <dbReference type="ARBA" id="ARBA00022692"/>
    </source>
</evidence>
<dbReference type="PANTHER" id="PTHR16007:SF15">
    <property type="entry name" value="TRANSMEMBRANE PROTEIN 45B"/>
    <property type="match status" value="1"/>
</dbReference>
<keyword evidence="5 6" id="KW-0472">Membrane</keyword>
<feature type="transmembrane region" description="Helical" evidence="6">
    <location>
        <begin position="120"/>
        <end position="139"/>
    </location>
</feature>
<evidence type="ECO:0000313" key="8">
    <source>
        <dbReference type="Proteomes" id="UP001497497"/>
    </source>
</evidence>
<keyword evidence="4 6" id="KW-1133">Transmembrane helix</keyword>
<feature type="transmembrane region" description="Helical" evidence="6">
    <location>
        <begin position="151"/>
        <end position="170"/>
    </location>
</feature>
<dbReference type="EMBL" id="CAXITT010000141">
    <property type="protein sequence ID" value="CAL1533331.1"/>
    <property type="molecule type" value="Genomic_DNA"/>
</dbReference>